<feature type="transmembrane region" description="Helical" evidence="1">
    <location>
        <begin position="181"/>
        <end position="200"/>
    </location>
</feature>
<gene>
    <name evidence="2" type="ORF">AYO28_22350</name>
</gene>
<dbReference type="InterPro" id="IPR018688">
    <property type="entry name" value="PpoB2-like"/>
</dbReference>
<organism evidence="2 3">
    <name type="scientific">Pseudomonas putida</name>
    <name type="common">Arthrobacter siderocapsulatus</name>
    <dbReference type="NCBI Taxonomy" id="303"/>
    <lineage>
        <taxon>Bacteria</taxon>
        <taxon>Pseudomonadati</taxon>
        <taxon>Pseudomonadota</taxon>
        <taxon>Gammaproteobacteria</taxon>
        <taxon>Pseudomonadales</taxon>
        <taxon>Pseudomonadaceae</taxon>
        <taxon>Pseudomonas</taxon>
    </lineage>
</organism>
<dbReference type="RefSeq" id="WP_064303557.1">
    <property type="nucleotide sequence ID" value="NZ_LUCV01000028.1"/>
</dbReference>
<dbReference type="Proteomes" id="UP000077752">
    <property type="component" value="Unassembled WGS sequence"/>
</dbReference>
<keyword evidence="1" id="KW-0812">Transmembrane</keyword>
<protein>
    <recommendedName>
        <fullName evidence="4">DUF2182 domain-containing protein</fullName>
    </recommendedName>
</protein>
<evidence type="ECO:0008006" key="4">
    <source>
        <dbReference type="Google" id="ProtNLM"/>
    </source>
</evidence>
<comment type="caution">
    <text evidence="2">The sequence shown here is derived from an EMBL/GenBank/DDBJ whole genome shotgun (WGS) entry which is preliminary data.</text>
</comment>
<dbReference type="Pfam" id="PF09948">
    <property type="entry name" value="PpoB2"/>
    <property type="match status" value="1"/>
</dbReference>
<evidence type="ECO:0000313" key="2">
    <source>
        <dbReference type="EMBL" id="OAI91183.1"/>
    </source>
</evidence>
<keyword evidence="1" id="KW-0472">Membrane</keyword>
<keyword evidence="1" id="KW-1133">Transmembrane helix</keyword>
<dbReference type="AlphaFoldDB" id="A0A177SNN4"/>
<reference evidence="2 3" key="1">
    <citation type="submission" date="2016-03" db="EMBL/GenBank/DDBJ databases">
        <title>Draft Genome Assembly of Pseudomonas putida strain CBF10-2.</title>
        <authorList>
            <person name="Iyer R.S."/>
            <person name="Damania A."/>
        </authorList>
    </citation>
    <scope>NUCLEOTIDE SEQUENCE [LARGE SCALE GENOMIC DNA]</scope>
    <source>
        <strain evidence="2 3">CBF10-2</strain>
    </source>
</reference>
<proteinExistence type="predicted"/>
<feature type="transmembrane region" description="Helical" evidence="1">
    <location>
        <begin position="104"/>
        <end position="125"/>
    </location>
</feature>
<accession>A0A177SNN4</accession>
<dbReference type="EMBL" id="LUCV01000028">
    <property type="protein sequence ID" value="OAI91183.1"/>
    <property type="molecule type" value="Genomic_DNA"/>
</dbReference>
<evidence type="ECO:0000313" key="3">
    <source>
        <dbReference type="Proteomes" id="UP000077752"/>
    </source>
</evidence>
<feature type="transmembrane region" description="Helical" evidence="1">
    <location>
        <begin position="137"/>
        <end position="153"/>
    </location>
</feature>
<sequence length="270" mass="30125">MFNRQFAARLLHGPWPWLAVASLAGWAAMLGAPAQLMLPAFCGSVASRVSDGLWSAWTLALTFDPQGLLVAWLLMLLAMMPLLLGGPLVYLWKRSLRRRRPWAIGLFLLSYCLVWTAAGVLIALLSVTAQLLGSDSPWLMLGLVFVLCMLWQASPAKQHCLNNCHYPPRISAFGWPMLRDCLRYGLTNGFWCIGACWPAMLLPSLVQQGHSLLMLACMVWLAYERLLPARKARWRWPLPGGQRLADALAPRLAKYLSSRCKSLASRVPAR</sequence>
<name>A0A177SNN4_PSEPU</name>
<feature type="transmembrane region" description="Helical" evidence="1">
    <location>
        <begin position="70"/>
        <end position="92"/>
    </location>
</feature>
<evidence type="ECO:0000256" key="1">
    <source>
        <dbReference type="SAM" id="Phobius"/>
    </source>
</evidence>